<gene>
    <name evidence="2" type="primary">ORF44537</name>
</gene>
<evidence type="ECO:0000313" key="2">
    <source>
        <dbReference type="EMBL" id="CEK62214.1"/>
    </source>
</evidence>
<dbReference type="AlphaFoldDB" id="A0A0B6Z0U6"/>
<evidence type="ECO:0000256" key="1">
    <source>
        <dbReference type="SAM" id="Phobius"/>
    </source>
</evidence>
<proteinExistence type="predicted"/>
<reference evidence="2" key="1">
    <citation type="submission" date="2014-12" db="EMBL/GenBank/DDBJ databases">
        <title>Insight into the proteome of Arion vulgaris.</title>
        <authorList>
            <person name="Aradska J."/>
            <person name="Bulat T."/>
            <person name="Smidak R."/>
            <person name="Sarate P."/>
            <person name="Gangsoo J."/>
            <person name="Sialana F."/>
            <person name="Bilban M."/>
            <person name="Lubec G."/>
        </authorList>
    </citation>
    <scope>NUCLEOTIDE SEQUENCE</scope>
    <source>
        <tissue evidence="2">Skin</tissue>
    </source>
</reference>
<sequence length="68" mass="8024">DTHLDDDSTLRVISAKSVLVLLLKIQVNVLYQKGFYKIIIKYENKDTSGQYIFSGIMHLCDYYFELFR</sequence>
<feature type="transmembrane region" description="Helical" evidence="1">
    <location>
        <begin position="12"/>
        <end position="31"/>
    </location>
</feature>
<feature type="non-terminal residue" evidence="2">
    <location>
        <position position="1"/>
    </location>
</feature>
<protein>
    <submittedName>
        <fullName evidence="2">Uncharacterized protein</fullName>
    </submittedName>
</protein>
<accession>A0A0B6Z0U6</accession>
<dbReference type="EMBL" id="HACG01015349">
    <property type="protein sequence ID" value="CEK62214.1"/>
    <property type="molecule type" value="Transcribed_RNA"/>
</dbReference>
<organism evidence="2">
    <name type="scientific">Arion vulgaris</name>
    <dbReference type="NCBI Taxonomy" id="1028688"/>
    <lineage>
        <taxon>Eukaryota</taxon>
        <taxon>Metazoa</taxon>
        <taxon>Spiralia</taxon>
        <taxon>Lophotrochozoa</taxon>
        <taxon>Mollusca</taxon>
        <taxon>Gastropoda</taxon>
        <taxon>Heterobranchia</taxon>
        <taxon>Euthyneura</taxon>
        <taxon>Panpulmonata</taxon>
        <taxon>Eupulmonata</taxon>
        <taxon>Stylommatophora</taxon>
        <taxon>Helicina</taxon>
        <taxon>Arionoidea</taxon>
        <taxon>Arionidae</taxon>
        <taxon>Arion</taxon>
    </lineage>
</organism>
<name>A0A0B6Z0U6_9EUPU</name>
<keyword evidence="1" id="KW-0472">Membrane</keyword>
<keyword evidence="1" id="KW-1133">Transmembrane helix</keyword>
<keyword evidence="1" id="KW-0812">Transmembrane</keyword>